<name>U2M8X9_9BACT</name>
<dbReference type="Proteomes" id="UP000017023">
    <property type="component" value="Unassembled WGS sequence"/>
</dbReference>
<organism evidence="1 2">
    <name type="scientific">Segatella salivae F0493</name>
    <dbReference type="NCBI Taxonomy" id="1395125"/>
    <lineage>
        <taxon>Bacteria</taxon>
        <taxon>Pseudomonadati</taxon>
        <taxon>Bacteroidota</taxon>
        <taxon>Bacteroidia</taxon>
        <taxon>Bacteroidales</taxon>
        <taxon>Prevotellaceae</taxon>
        <taxon>Segatella</taxon>
    </lineage>
</organism>
<comment type="caution">
    <text evidence="1">The sequence shown here is derived from an EMBL/GenBank/DDBJ whole genome shotgun (WGS) entry which is preliminary data.</text>
</comment>
<reference evidence="1 2" key="1">
    <citation type="submission" date="2013-08" db="EMBL/GenBank/DDBJ databases">
        <authorList>
            <person name="Durkin A.S."/>
            <person name="Haft D.R."/>
            <person name="McCorrison J."/>
            <person name="Torralba M."/>
            <person name="Gillis M."/>
            <person name="Haft D.H."/>
            <person name="Methe B."/>
            <person name="Sutton G."/>
            <person name="Nelson K.E."/>
        </authorList>
    </citation>
    <scope>NUCLEOTIDE SEQUENCE [LARGE SCALE GENOMIC DNA]</scope>
    <source>
        <strain evidence="1 2">F0493</strain>
    </source>
</reference>
<dbReference type="GeneID" id="78499239"/>
<accession>U2M8X9</accession>
<sequence length="53" mass="6012">MKLKKRNTDGVVPPLNVLTQGSLHYRLATLGYQKQNPDGVRLSHELPLRHSSF</sequence>
<evidence type="ECO:0000313" key="2">
    <source>
        <dbReference type="Proteomes" id="UP000017023"/>
    </source>
</evidence>
<dbReference type="EMBL" id="AWGW01000031">
    <property type="protein sequence ID" value="ERJ98169.1"/>
    <property type="molecule type" value="Genomic_DNA"/>
</dbReference>
<evidence type="ECO:0000313" key="1">
    <source>
        <dbReference type="EMBL" id="ERJ98169.1"/>
    </source>
</evidence>
<proteinExistence type="predicted"/>
<dbReference type="AlphaFoldDB" id="U2M8X9"/>
<dbReference type="PATRIC" id="fig|1395125.3.peg.2632"/>
<gene>
    <name evidence="1" type="ORF">HMPREF9145_2604</name>
</gene>
<dbReference type="RefSeq" id="WP_021826612.1">
    <property type="nucleotide sequence ID" value="NZ_AWGW01000031.1"/>
</dbReference>
<protein>
    <submittedName>
        <fullName evidence="1">Uncharacterized protein</fullName>
    </submittedName>
</protein>